<feature type="compositionally biased region" description="Polar residues" evidence="1">
    <location>
        <begin position="47"/>
        <end position="57"/>
    </location>
</feature>
<evidence type="ECO:0000313" key="3">
    <source>
        <dbReference type="WBParaSite" id="PgR186_g004_t01"/>
    </source>
</evidence>
<keyword evidence="2" id="KW-1185">Reference proteome</keyword>
<evidence type="ECO:0000256" key="1">
    <source>
        <dbReference type="SAM" id="MobiDB-lite"/>
    </source>
</evidence>
<dbReference type="WBParaSite" id="PgR186_g004_t01">
    <property type="protein sequence ID" value="PgR186_g004_t01"/>
    <property type="gene ID" value="PgR186_g004"/>
</dbReference>
<dbReference type="Proteomes" id="UP000887569">
    <property type="component" value="Unplaced"/>
</dbReference>
<dbReference type="AlphaFoldDB" id="A0A915CHM7"/>
<name>A0A915CHM7_PARUN</name>
<accession>A0A915CHM7</accession>
<feature type="region of interest" description="Disordered" evidence="1">
    <location>
        <begin position="1"/>
        <end position="69"/>
    </location>
</feature>
<proteinExistence type="predicted"/>
<protein>
    <submittedName>
        <fullName evidence="3">Uncharacterized protein</fullName>
    </submittedName>
</protein>
<organism evidence="2 3">
    <name type="scientific">Parascaris univalens</name>
    <name type="common">Nematode worm</name>
    <dbReference type="NCBI Taxonomy" id="6257"/>
    <lineage>
        <taxon>Eukaryota</taxon>
        <taxon>Metazoa</taxon>
        <taxon>Ecdysozoa</taxon>
        <taxon>Nematoda</taxon>
        <taxon>Chromadorea</taxon>
        <taxon>Rhabditida</taxon>
        <taxon>Spirurina</taxon>
        <taxon>Ascaridomorpha</taxon>
        <taxon>Ascaridoidea</taxon>
        <taxon>Ascarididae</taxon>
        <taxon>Parascaris</taxon>
    </lineage>
</organism>
<evidence type="ECO:0000313" key="2">
    <source>
        <dbReference type="Proteomes" id="UP000887569"/>
    </source>
</evidence>
<reference evidence="3" key="1">
    <citation type="submission" date="2022-11" db="UniProtKB">
        <authorList>
            <consortium name="WormBaseParasite"/>
        </authorList>
    </citation>
    <scope>IDENTIFICATION</scope>
</reference>
<feature type="compositionally biased region" description="Low complexity" evidence="1">
    <location>
        <begin position="20"/>
        <end position="30"/>
    </location>
</feature>
<sequence length="111" mass="12810">NRTVFKASKRQTRDDDESSSRSSMDMQFDSKWTRDGTSPSYRRLHGSDSSLYSTASHRGSPHASDSRIRFPLQKTRTLKKSERTAAGRIFIGYANKVRNLFSLDFMDNFTY</sequence>